<dbReference type="RefSeq" id="WP_055449153.1">
    <property type="nucleotide sequence ID" value="NZ_CYHF01000001.1"/>
</dbReference>
<dbReference type="AlphaFoldDB" id="A0A0K6HR23"/>
<proteinExistence type="predicted"/>
<accession>A0A0K6HR23</accession>
<reference evidence="2" key="1">
    <citation type="submission" date="2015-08" db="EMBL/GenBank/DDBJ databases">
        <authorList>
            <person name="Varghese N."/>
        </authorList>
    </citation>
    <scope>NUCLEOTIDE SEQUENCE [LARGE SCALE GENOMIC DNA]</scope>
    <source>
        <strain evidence="2">DSM 18181</strain>
    </source>
</reference>
<organism evidence="1 2">
    <name type="scientific">Thiomonas bhubaneswarensis</name>
    <dbReference type="NCBI Taxonomy" id="339866"/>
    <lineage>
        <taxon>Bacteria</taxon>
        <taxon>Pseudomonadati</taxon>
        <taxon>Pseudomonadota</taxon>
        <taxon>Betaproteobacteria</taxon>
        <taxon>Burkholderiales</taxon>
        <taxon>Thiomonas</taxon>
    </lineage>
</organism>
<dbReference type="EMBL" id="CYHF01000001">
    <property type="protein sequence ID" value="CUA93329.1"/>
    <property type="molecule type" value="Genomic_DNA"/>
</dbReference>
<protein>
    <submittedName>
        <fullName evidence="1">Uncharacterized protein</fullName>
    </submittedName>
</protein>
<gene>
    <name evidence="1" type="ORF">Ga0061069_101189</name>
</gene>
<sequence length="99" mass="11108">MYGLDAPARTRLDMTLTRADFARQIRAAFPSAREPSPGLFSGQDEGCEWSVQLQPAAPLKLGLFELERWWVDVAVLAQSAAERAQWWQRFSAHFQKGGG</sequence>
<dbReference type="OrthoDB" id="9154128at2"/>
<keyword evidence="2" id="KW-1185">Reference proteome</keyword>
<dbReference type="Proteomes" id="UP000183649">
    <property type="component" value="Unassembled WGS sequence"/>
</dbReference>
<evidence type="ECO:0000313" key="1">
    <source>
        <dbReference type="EMBL" id="CUA93329.1"/>
    </source>
</evidence>
<name>A0A0K6HR23_9BURK</name>
<evidence type="ECO:0000313" key="2">
    <source>
        <dbReference type="Proteomes" id="UP000183649"/>
    </source>
</evidence>
<dbReference type="STRING" id="339866.GCA_001418255_00187"/>